<sequence length="447" mass="49821">MTRLMVAMMAWDISHGLWAPGVPPYLLRCDPLSPSQEFFKEEVPFSIPAPRLCSGARFLPVSFAIPKEDVLPCVPEKFMDFAPLVPGLEESYVFPMTSYGEMEYKRMYRESRFGVTKRRAGWETMRIYEILACGSVPYIHAANEIPDAALVYVNKTLLRQAQQLVANAGQPPRDAFSTPTVDSLDLTKYVALAAELLRHTQQHLTTEALAKYILTSYGKPVSTALYVSGCFHGDYLCYVALHGLRRVLGNRLVDYPFLDYMYMPNVAPLQPINRKTTCPQTQCTVLSGGLGEGGAPRGAPRFAINSLGANVPVYGGGFSYAYRLEHLQDLNRSRAAINAQVSRREFDVVILPSAYLALGNGFREVGCAPPKTAKRDRAFPRGSIQQPVVEVQLLVKHVLKHYAPHQIIILDGRDPEKNNVLPEGAADLSKQGFLYFLREAPTWCVEE</sequence>
<keyword evidence="2" id="KW-1185">Reference proteome</keyword>
<dbReference type="Proteomes" id="UP001642484">
    <property type="component" value="Unassembled WGS sequence"/>
</dbReference>
<evidence type="ECO:0000313" key="2">
    <source>
        <dbReference type="Proteomes" id="UP001642484"/>
    </source>
</evidence>
<comment type="caution">
    <text evidence="1">The sequence shown here is derived from an EMBL/GenBank/DDBJ whole genome shotgun (WGS) entry which is preliminary data.</text>
</comment>
<name>A0ABP0HCP3_9DINO</name>
<evidence type="ECO:0000313" key="1">
    <source>
        <dbReference type="EMBL" id="CAK8987662.1"/>
    </source>
</evidence>
<protein>
    <submittedName>
        <fullName evidence="1">Uncharacterized protein</fullName>
    </submittedName>
</protein>
<reference evidence="1 2" key="1">
    <citation type="submission" date="2024-02" db="EMBL/GenBank/DDBJ databases">
        <authorList>
            <person name="Chen Y."/>
            <person name="Shah S."/>
            <person name="Dougan E. K."/>
            <person name="Thang M."/>
            <person name="Chan C."/>
        </authorList>
    </citation>
    <scope>NUCLEOTIDE SEQUENCE [LARGE SCALE GENOMIC DNA]</scope>
</reference>
<proteinExistence type="predicted"/>
<gene>
    <name evidence="1" type="ORF">CCMP2556_LOCUS957</name>
</gene>
<organism evidence="1 2">
    <name type="scientific">Durusdinium trenchii</name>
    <dbReference type="NCBI Taxonomy" id="1381693"/>
    <lineage>
        <taxon>Eukaryota</taxon>
        <taxon>Sar</taxon>
        <taxon>Alveolata</taxon>
        <taxon>Dinophyceae</taxon>
        <taxon>Suessiales</taxon>
        <taxon>Symbiodiniaceae</taxon>
        <taxon>Durusdinium</taxon>
    </lineage>
</organism>
<dbReference type="EMBL" id="CAXAMN010000314">
    <property type="protein sequence ID" value="CAK8987662.1"/>
    <property type="molecule type" value="Genomic_DNA"/>
</dbReference>
<accession>A0ABP0HCP3</accession>